<evidence type="ECO:0000313" key="9">
    <source>
        <dbReference type="Proteomes" id="UP000319040"/>
    </source>
</evidence>
<gene>
    <name evidence="8" type="ORF">SAMN06265379_10888</name>
</gene>
<dbReference type="Pfam" id="PF02321">
    <property type="entry name" value="OEP"/>
    <property type="match status" value="2"/>
</dbReference>
<dbReference type="AlphaFoldDB" id="A0A521EBB9"/>
<dbReference type="EMBL" id="FXTB01000008">
    <property type="protein sequence ID" value="SMO81225.1"/>
    <property type="molecule type" value="Genomic_DNA"/>
</dbReference>
<keyword evidence="6" id="KW-0472">Membrane</keyword>
<comment type="subcellular location">
    <subcellularLocation>
        <location evidence="1">Cell outer membrane</location>
    </subcellularLocation>
</comment>
<keyword evidence="9" id="KW-1185">Reference proteome</keyword>
<comment type="similarity">
    <text evidence="2">Belongs to the outer membrane factor (OMF) (TC 1.B.17) family.</text>
</comment>
<evidence type="ECO:0000256" key="1">
    <source>
        <dbReference type="ARBA" id="ARBA00004442"/>
    </source>
</evidence>
<organism evidence="8 9">
    <name type="scientific">Saccharicrinis carchari</name>
    <dbReference type="NCBI Taxonomy" id="1168039"/>
    <lineage>
        <taxon>Bacteria</taxon>
        <taxon>Pseudomonadati</taxon>
        <taxon>Bacteroidota</taxon>
        <taxon>Bacteroidia</taxon>
        <taxon>Marinilabiliales</taxon>
        <taxon>Marinilabiliaceae</taxon>
        <taxon>Saccharicrinis</taxon>
    </lineage>
</organism>
<evidence type="ECO:0000256" key="7">
    <source>
        <dbReference type="ARBA" id="ARBA00023237"/>
    </source>
</evidence>
<keyword evidence="7" id="KW-0998">Cell outer membrane</keyword>
<dbReference type="SUPFAM" id="SSF56954">
    <property type="entry name" value="Outer membrane efflux proteins (OEP)"/>
    <property type="match status" value="1"/>
</dbReference>
<dbReference type="GO" id="GO:1990281">
    <property type="term" value="C:efflux pump complex"/>
    <property type="evidence" value="ECO:0007669"/>
    <property type="project" value="TreeGrafter"/>
</dbReference>
<dbReference type="InterPro" id="IPR051906">
    <property type="entry name" value="TolC-like"/>
</dbReference>
<name>A0A521EBB9_SACCC</name>
<evidence type="ECO:0000256" key="2">
    <source>
        <dbReference type="ARBA" id="ARBA00007613"/>
    </source>
</evidence>
<accession>A0A521EBB9</accession>
<protein>
    <submittedName>
        <fullName evidence="8">Outer membrane protein TolC</fullName>
    </submittedName>
</protein>
<evidence type="ECO:0000256" key="4">
    <source>
        <dbReference type="ARBA" id="ARBA00022452"/>
    </source>
</evidence>
<sequence length="499" mass="56810">MAKIFLKRIALLLVINVIIFSKAAAQKEEIKLNMTLDQAIEIAFEQSILSFKQKHMYLARYWEFRSYKAERLPLLGLSSTPINYQSTISSRYINGEDVLVPSKNLSSNATLDLSQNITATGARVSVFSEFRRLENLESGNISYSSIPISVGISQPIGGYNRFKWRSMLEPLKFEQAKLEYLQGLQELSGRTTNVFFNLAKAEINLGIAETNLSNADTLYRIGKGRFEIGTVTQDELLDLELSYLNANINLSRAKVDLEQARSTINSFLGFDENVHIECILPSSIPEFKIQLDRALAMAYENNPDVLNFEQRLIQADSEIAQAKGTDGFDIGIRGNFGYNKNTDNFDEVYSSPFERDQRLSLTLGVPIIDWGKRRGQVQMARSNKEVTEAEVRQAKIDFEQNVFLQVMEFNMQEEQVKISAKADTIAQLGYEVTKQRFLIDKVDVIKLNSARNSVDAAKRSYIQSLQTYWTNYFNIRRITLFDFEGGQSLIKELDDLLQN</sequence>
<dbReference type="GO" id="GO:0009279">
    <property type="term" value="C:cell outer membrane"/>
    <property type="evidence" value="ECO:0007669"/>
    <property type="project" value="UniProtKB-SubCell"/>
</dbReference>
<dbReference type="Proteomes" id="UP000319040">
    <property type="component" value="Unassembled WGS sequence"/>
</dbReference>
<evidence type="ECO:0000256" key="6">
    <source>
        <dbReference type="ARBA" id="ARBA00023136"/>
    </source>
</evidence>
<dbReference type="PANTHER" id="PTHR30026">
    <property type="entry name" value="OUTER MEMBRANE PROTEIN TOLC"/>
    <property type="match status" value="1"/>
</dbReference>
<dbReference type="GO" id="GO:0015288">
    <property type="term" value="F:porin activity"/>
    <property type="evidence" value="ECO:0007669"/>
    <property type="project" value="TreeGrafter"/>
</dbReference>
<dbReference type="RefSeq" id="WP_142534140.1">
    <property type="nucleotide sequence ID" value="NZ_FXTB01000008.1"/>
</dbReference>
<dbReference type="OrthoDB" id="940457at2"/>
<evidence type="ECO:0000313" key="8">
    <source>
        <dbReference type="EMBL" id="SMO81225.1"/>
    </source>
</evidence>
<reference evidence="8 9" key="1">
    <citation type="submission" date="2017-05" db="EMBL/GenBank/DDBJ databases">
        <authorList>
            <person name="Varghese N."/>
            <person name="Submissions S."/>
        </authorList>
    </citation>
    <scope>NUCLEOTIDE SEQUENCE [LARGE SCALE GENOMIC DNA]</scope>
    <source>
        <strain evidence="8 9">DSM 27040</strain>
    </source>
</reference>
<dbReference type="PANTHER" id="PTHR30026:SF20">
    <property type="entry name" value="OUTER MEMBRANE PROTEIN TOLC"/>
    <property type="match status" value="1"/>
</dbReference>
<dbReference type="InterPro" id="IPR003423">
    <property type="entry name" value="OMP_efflux"/>
</dbReference>
<evidence type="ECO:0000256" key="3">
    <source>
        <dbReference type="ARBA" id="ARBA00022448"/>
    </source>
</evidence>
<proteinExistence type="inferred from homology"/>
<keyword evidence="4" id="KW-1134">Transmembrane beta strand</keyword>
<keyword evidence="3" id="KW-0813">Transport</keyword>
<keyword evidence="5" id="KW-0812">Transmembrane</keyword>
<evidence type="ECO:0000256" key="5">
    <source>
        <dbReference type="ARBA" id="ARBA00022692"/>
    </source>
</evidence>
<dbReference type="GO" id="GO:0015562">
    <property type="term" value="F:efflux transmembrane transporter activity"/>
    <property type="evidence" value="ECO:0007669"/>
    <property type="project" value="InterPro"/>
</dbReference>
<dbReference type="Gene3D" id="1.20.1600.10">
    <property type="entry name" value="Outer membrane efflux proteins (OEP)"/>
    <property type="match status" value="1"/>
</dbReference>